<dbReference type="STRING" id="888268.A0A1E5UR22"/>
<sequence>MSSADPSAVPAPERRSEVAAFDGVLPRELLIEVLLLLPAKEVCRVRAVCPSWRSLTYDPLFLAAYAARRPGPLLAVAAAAPASILWTCLEMSSNGFAPPWMAVDSGCSARAS</sequence>
<accession>A0A1E5UR22</accession>
<dbReference type="Gene3D" id="1.20.1280.50">
    <property type="match status" value="1"/>
</dbReference>
<evidence type="ECO:0000259" key="1">
    <source>
        <dbReference type="SMART" id="SM00256"/>
    </source>
</evidence>
<comment type="caution">
    <text evidence="2">The sequence shown here is derived from an EMBL/GenBank/DDBJ whole genome shotgun (WGS) entry which is preliminary data.</text>
</comment>
<protein>
    <recommendedName>
        <fullName evidence="1">F-box domain-containing protein</fullName>
    </recommendedName>
</protein>
<evidence type="ECO:0000313" key="3">
    <source>
        <dbReference type="Proteomes" id="UP000095767"/>
    </source>
</evidence>
<dbReference type="InterPro" id="IPR001810">
    <property type="entry name" value="F-box_dom"/>
</dbReference>
<keyword evidence="3" id="KW-1185">Reference proteome</keyword>
<dbReference type="OrthoDB" id="693926at2759"/>
<dbReference type="InterPro" id="IPR036047">
    <property type="entry name" value="F-box-like_dom_sf"/>
</dbReference>
<name>A0A1E5UR22_9POAL</name>
<dbReference type="Pfam" id="PF12937">
    <property type="entry name" value="F-box-like"/>
    <property type="match status" value="1"/>
</dbReference>
<organism evidence="2 3">
    <name type="scientific">Dichanthelium oligosanthes</name>
    <dbReference type="NCBI Taxonomy" id="888268"/>
    <lineage>
        <taxon>Eukaryota</taxon>
        <taxon>Viridiplantae</taxon>
        <taxon>Streptophyta</taxon>
        <taxon>Embryophyta</taxon>
        <taxon>Tracheophyta</taxon>
        <taxon>Spermatophyta</taxon>
        <taxon>Magnoliopsida</taxon>
        <taxon>Liliopsida</taxon>
        <taxon>Poales</taxon>
        <taxon>Poaceae</taxon>
        <taxon>PACMAD clade</taxon>
        <taxon>Panicoideae</taxon>
        <taxon>Panicodae</taxon>
        <taxon>Paniceae</taxon>
        <taxon>Dichantheliinae</taxon>
        <taxon>Dichanthelium</taxon>
    </lineage>
</organism>
<feature type="non-terminal residue" evidence="2">
    <location>
        <position position="112"/>
    </location>
</feature>
<dbReference type="SUPFAM" id="SSF81383">
    <property type="entry name" value="F-box domain"/>
    <property type="match status" value="1"/>
</dbReference>
<proteinExistence type="predicted"/>
<dbReference type="SMART" id="SM00256">
    <property type="entry name" value="FBOX"/>
    <property type="match status" value="1"/>
</dbReference>
<reference evidence="2 3" key="1">
    <citation type="submission" date="2016-09" db="EMBL/GenBank/DDBJ databases">
        <title>The draft genome of Dichanthelium oligosanthes: A C3 panicoid grass species.</title>
        <authorList>
            <person name="Studer A.J."/>
            <person name="Schnable J.C."/>
            <person name="Brutnell T.P."/>
        </authorList>
    </citation>
    <scope>NUCLEOTIDE SEQUENCE [LARGE SCALE GENOMIC DNA]</scope>
    <source>
        <strain evidence="3">cv. Kellogg 1175</strain>
        <tissue evidence="2">Leaf</tissue>
    </source>
</reference>
<gene>
    <name evidence="2" type="ORF">BAE44_0023678</name>
</gene>
<dbReference type="AlphaFoldDB" id="A0A1E5UR22"/>
<dbReference type="EMBL" id="LWDX02067280">
    <property type="protein sequence ID" value="OEL15304.1"/>
    <property type="molecule type" value="Genomic_DNA"/>
</dbReference>
<evidence type="ECO:0000313" key="2">
    <source>
        <dbReference type="EMBL" id="OEL15304.1"/>
    </source>
</evidence>
<feature type="domain" description="F-box" evidence="1">
    <location>
        <begin position="25"/>
        <end position="65"/>
    </location>
</feature>
<dbReference type="Proteomes" id="UP000095767">
    <property type="component" value="Unassembled WGS sequence"/>
</dbReference>